<dbReference type="Pfam" id="PF06114">
    <property type="entry name" value="Peptidase_M78"/>
    <property type="match status" value="1"/>
</dbReference>
<gene>
    <name evidence="2" type="ORF">E3T61_04820</name>
</gene>
<accession>A0A4R9BYP9</accession>
<evidence type="ECO:0000313" key="2">
    <source>
        <dbReference type="EMBL" id="TFD93417.1"/>
    </source>
</evidence>
<dbReference type="AlphaFoldDB" id="A0A4R9BYP9"/>
<dbReference type="Proteomes" id="UP000298468">
    <property type="component" value="Unassembled WGS sequence"/>
</dbReference>
<comment type="caution">
    <text evidence="2">The sequence shown here is derived from an EMBL/GenBank/DDBJ whole genome shotgun (WGS) entry which is preliminary data.</text>
</comment>
<dbReference type="Gene3D" id="1.10.10.2910">
    <property type="match status" value="1"/>
</dbReference>
<name>A0A4R9BYP9_9MICO</name>
<reference evidence="2 3" key="1">
    <citation type="submission" date="2019-03" db="EMBL/GenBank/DDBJ databases">
        <title>Genomics of glacier-inhabiting Cryobacterium strains.</title>
        <authorList>
            <person name="Liu Q."/>
            <person name="Xin Y.-H."/>
        </authorList>
    </citation>
    <scope>NUCLEOTIDE SEQUENCE [LARGE SCALE GENOMIC DNA]</scope>
    <source>
        <strain evidence="2 3">Sr59</strain>
    </source>
</reference>
<sequence length="264" mass="28877">MNMTRSNESVGSDAARGFRKRHDLGNAPISDLNDLVESRLGIDVAIMPMDEGLDGMVVQDPATNQRIIAIACTTSLERQRATLAHELGHLELGDFAADGIIECTRGSSEIKADAFARNLLVPTAGVIEFFDRPGGSAPLSEADLSRGVRYFEVSPRLLLIQMENTRQISKMQKDSWWALSTGALAARYGWAEEHIASQRKAMTPQAPMRIVSEAMDAYINNMIGLEAVARIRGIPAADLAVELELYDIRPIPTVAPKARFGQRS</sequence>
<keyword evidence="3" id="KW-1185">Reference proteome</keyword>
<dbReference type="PANTHER" id="PTHR43236:SF1">
    <property type="entry name" value="BLL7220 PROTEIN"/>
    <property type="match status" value="1"/>
</dbReference>
<dbReference type="OrthoDB" id="9794834at2"/>
<evidence type="ECO:0000259" key="1">
    <source>
        <dbReference type="Pfam" id="PF06114"/>
    </source>
</evidence>
<evidence type="ECO:0000313" key="3">
    <source>
        <dbReference type="Proteomes" id="UP000298468"/>
    </source>
</evidence>
<proteinExistence type="predicted"/>
<dbReference type="InterPro" id="IPR010359">
    <property type="entry name" value="IrrE_HExxH"/>
</dbReference>
<feature type="domain" description="IrrE N-terminal-like" evidence="1">
    <location>
        <begin position="38"/>
        <end position="154"/>
    </location>
</feature>
<dbReference type="EMBL" id="SOHM01000008">
    <property type="protein sequence ID" value="TFD93417.1"/>
    <property type="molecule type" value="Genomic_DNA"/>
</dbReference>
<dbReference type="InterPro" id="IPR052345">
    <property type="entry name" value="Rad_response_metalloprotease"/>
</dbReference>
<dbReference type="PANTHER" id="PTHR43236">
    <property type="entry name" value="ANTITOXIN HIGA1"/>
    <property type="match status" value="1"/>
</dbReference>
<organism evidence="2 3">
    <name type="scientific">Cryobacterium lactosi</name>
    <dbReference type="NCBI Taxonomy" id="1259202"/>
    <lineage>
        <taxon>Bacteria</taxon>
        <taxon>Bacillati</taxon>
        <taxon>Actinomycetota</taxon>
        <taxon>Actinomycetes</taxon>
        <taxon>Micrococcales</taxon>
        <taxon>Microbacteriaceae</taxon>
        <taxon>Cryobacterium</taxon>
    </lineage>
</organism>
<protein>
    <submittedName>
        <fullName evidence="2">ImmA/IrrE family metallo-endopeptidase</fullName>
    </submittedName>
</protein>